<dbReference type="EMBL" id="VAUV01000003">
    <property type="protein sequence ID" value="TLD72124.1"/>
    <property type="molecule type" value="Genomic_DNA"/>
</dbReference>
<keyword evidence="2" id="KW-1185">Reference proteome</keyword>
<accession>A0A5R8KII1</accession>
<proteinExistence type="predicted"/>
<protein>
    <submittedName>
        <fullName evidence="1">Uncharacterized protein</fullName>
    </submittedName>
</protein>
<organism evidence="1 2">
    <name type="scientific">Phragmitibacter flavus</name>
    <dbReference type="NCBI Taxonomy" id="2576071"/>
    <lineage>
        <taxon>Bacteria</taxon>
        <taxon>Pseudomonadati</taxon>
        <taxon>Verrucomicrobiota</taxon>
        <taxon>Verrucomicrobiia</taxon>
        <taxon>Verrucomicrobiales</taxon>
        <taxon>Verrucomicrobiaceae</taxon>
        <taxon>Phragmitibacter</taxon>
    </lineage>
</organism>
<sequence>MAKFFDRLQRYWRGLQIRHVLILTVFLMVVGEQYPFSNFPMYSRLDDESDVLFVTDQNDKPLPMHTLFGTGTASQKKVYITELKKICNPKDRDTRDALPEEQREAGGKLMEKLFPRLKREKLALQGDHITGLRLYYKVFTLDDGNIAAGKPVLVAERPL</sequence>
<dbReference type="AlphaFoldDB" id="A0A5R8KII1"/>
<evidence type="ECO:0000313" key="1">
    <source>
        <dbReference type="EMBL" id="TLD72124.1"/>
    </source>
</evidence>
<evidence type="ECO:0000313" key="2">
    <source>
        <dbReference type="Proteomes" id="UP000306196"/>
    </source>
</evidence>
<name>A0A5R8KII1_9BACT</name>
<dbReference type="Proteomes" id="UP000306196">
    <property type="component" value="Unassembled WGS sequence"/>
</dbReference>
<reference evidence="1 2" key="1">
    <citation type="submission" date="2019-05" db="EMBL/GenBank/DDBJ databases">
        <title>Verrucobacter flavum gen. nov., sp. nov. a new member of the family Verrucomicrobiaceae.</title>
        <authorList>
            <person name="Szuroczki S."/>
            <person name="Abbaszade G."/>
            <person name="Szabo A."/>
            <person name="Felfoldi T."/>
            <person name="Schumann P."/>
            <person name="Boka K."/>
            <person name="Keki Z."/>
            <person name="Toumi M."/>
            <person name="Toth E."/>
        </authorList>
    </citation>
    <scope>NUCLEOTIDE SEQUENCE [LARGE SCALE GENOMIC DNA]</scope>
    <source>
        <strain evidence="1 2">MG-N-17</strain>
    </source>
</reference>
<gene>
    <name evidence="1" type="ORF">FEM03_05210</name>
</gene>
<comment type="caution">
    <text evidence="1">The sequence shown here is derived from an EMBL/GenBank/DDBJ whole genome shotgun (WGS) entry which is preliminary data.</text>
</comment>